<keyword evidence="3" id="KW-0378">Hydrolase</keyword>
<evidence type="ECO:0000259" key="4">
    <source>
        <dbReference type="Pfam" id="PF02902"/>
    </source>
</evidence>
<evidence type="ECO:0000256" key="1">
    <source>
        <dbReference type="ARBA" id="ARBA00005234"/>
    </source>
</evidence>
<dbReference type="Gene3D" id="3.40.395.10">
    <property type="entry name" value="Adenoviral Proteinase, Chain A"/>
    <property type="match status" value="1"/>
</dbReference>
<gene>
    <name evidence="5" type="ORF">RHSIM_RhsimUnG0133500</name>
</gene>
<dbReference type="GO" id="GO:0006508">
    <property type="term" value="P:proteolysis"/>
    <property type="evidence" value="ECO:0007669"/>
    <property type="project" value="UniProtKB-KW"/>
</dbReference>
<evidence type="ECO:0000313" key="5">
    <source>
        <dbReference type="EMBL" id="KAF7113357.1"/>
    </source>
</evidence>
<accession>A0A834L4M2</accession>
<dbReference type="AlphaFoldDB" id="A0A834L4M2"/>
<keyword evidence="2" id="KW-0645">Protease</keyword>
<dbReference type="InterPro" id="IPR038765">
    <property type="entry name" value="Papain-like_cys_pep_sf"/>
</dbReference>
<evidence type="ECO:0000313" key="6">
    <source>
        <dbReference type="Proteomes" id="UP000626092"/>
    </source>
</evidence>
<organism evidence="5 6">
    <name type="scientific">Rhododendron simsii</name>
    <name type="common">Sims's rhododendron</name>
    <dbReference type="NCBI Taxonomy" id="118357"/>
    <lineage>
        <taxon>Eukaryota</taxon>
        <taxon>Viridiplantae</taxon>
        <taxon>Streptophyta</taxon>
        <taxon>Embryophyta</taxon>
        <taxon>Tracheophyta</taxon>
        <taxon>Spermatophyta</taxon>
        <taxon>Magnoliopsida</taxon>
        <taxon>eudicotyledons</taxon>
        <taxon>Gunneridae</taxon>
        <taxon>Pentapetalae</taxon>
        <taxon>asterids</taxon>
        <taxon>Ericales</taxon>
        <taxon>Ericaceae</taxon>
        <taxon>Ericoideae</taxon>
        <taxon>Rhodoreae</taxon>
        <taxon>Rhododendron</taxon>
    </lineage>
</organism>
<evidence type="ECO:0000256" key="3">
    <source>
        <dbReference type="ARBA" id="ARBA00022801"/>
    </source>
</evidence>
<dbReference type="InterPro" id="IPR003653">
    <property type="entry name" value="Peptidase_C48_C"/>
</dbReference>
<name>A0A834L4M2_RHOSS</name>
<comment type="similarity">
    <text evidence="1">Belongs to the peptidase C48 family.</text>
</comment>
<dbReference type="GO" id="GO:0008234">
    <property type="term" value="F:cysteine-type peptidase activity"/>
    <property type="evidence" value="ECO:0007669"/>
    <property type="project" value="InterPro"/>
</dbReference>
<dbReference type="Pfam" id="PF02902">
    <property type="entry name" value="Peptidase_C48"/>
    <property type="match status" value="1"/>
</dbReference>
<dbReference type="Proteomes" id="UP000626092">
    <property type="component" value="Unassembled WGS sequence"/>
</dbReference>
<dbReference type="SUPFAM" id="SSF54001">
    <property type="entry name" value="Cysteine proteinases"/>
    <property type="match status" value="1"/>
</dbReference>
<sequence>MEQMSSAQYFLDKVGLPTKARQILQVDSLEQLENMHEVLKHAYGSDYVQDLSLFKVDWLSEQPLQIDEDSYDCGLFVIKYMQSAPLFPGFQKFDPIERRRLLVDLLKDVNNRRLLEFRIQFDMYNMRDSRMQAILQGDKASMTSSAAKKCVPFRKRGKK</sequence>
<evidence type="ECO:0000256" key="2">
    <source>
        <dbReference type="ARBA" id="ARBA00022670"/>
    </source>
</evidence>
<keyword evidence="6" id="KW-1185">Reference proteome</keyword>
<dbReference type="EMBL" id="WJXA01000296">
    <property type="protein sequence ID" value="KAF7113357.1"/>
    <property type="molecule type" value="Genomic_DNA"/>
</dbReference>
<feature type="domain" description="Ubiquitin-like protease family profile" evidence="4">
    <location>
        <begin position="27"/>
        <end position="82"/>
    </location>
</feature>
<comment type="caution">
    <text evidence="5">The sequence shown here is derived from an EMBL/GenBank/DDBJ whole genome shotgun (WGS) entry which is preliminary data.</text>
</comment>
<dbReference type="OrthoDB" id="1735663at2759"/>
<reference evidence="5" key="1">
    <citation type="submission" date="2019-11" db="EMBL/GenBank/DDBJ databases">
        <authorList>
            <person name="Liu Y."/>
            <person name="Hou J."/>
            <person name="Li T.-Q."/>
            <person name="Guan C.-H."/>
            <person name="Wu X."/>
            <person name="Wu H.-Z."/>
            <person name="Ling F."/>
            <person name="Zhang R."/>
            <person name="Shi X.-G."/>
            <person name="Ren J.-P."/>
            <person name="Chen E.-F."/>
            <person name="Sun J.-M."/>
        </authorList>
    </citation>
    <scope>NUCLEOTIDE SEQUENCE</scope>
    <source>
        <strain evidence="5">Adult_tree_wgs_1</strain>
        <tissue evidence="5">Leaves</tissue>
    </source>
</reference>
<protein>
    <recommendedName>
        <fullName evidence="4">Ubiquitin-like protease family profile domain-containing protein</fullName>
    </recommendedName>
</protein>
<proteinExistence type="inferred from homology"/>